<comment type="caution">
    <text evidence="2">The sequence shown here is derived from an EMBL/GenBank/DDBJ whole genome shotgun (WGS) entry which is preliminary data.</text>
</comment>
<evidence type="ECO:0000256" key="1">
    <source>
        <dbReference type="SAM" id="MobiDB-lite"/>
    </source>
</evidence>
<dbReference type="EMBL" id="LGRX02026381">
    <property type="protein sequence ID" value="KAK3250965.1"/>
    <property type="molecule type" value="Genomic_DNA"/>
</dbReference>
<evidence type="ECO:0000313" key="2">
    <source>
        <dbReference type="EMBL" id="KAK3250965.1"/>
    </source>
</evidence>
<feature type="region of interest" description="Disordered" evidence="1">
    <location>
        <begin position="179"/>
        <end position="205"/>
    </location>
</feature>
<name>A0AAE0CBM8_9CHLO</name>
<evidence type="ECO:0000313" key="3">
    <source>
        <dbReference type="Proteomes" id="UP001190700"/>
    </source>
</evidence>
<feature type="compositionally biased region" description="Pro residues" evidence="1">
    <location>
        <begin position="1"/>
        <end position="11"/>
    </location>
</feature>
<proteinExistence type="predicted"/>
<dbReference type="AlphaFoldDB" id="A0AAE0CBM8"/>
<keyword evidence="3" id="KW-1185">Reference proteome</keyword>
<sequence>MSTPRTPTPRKPPVEEGPSNIEKSVHKGKRPLSRSSEKKGKRPKTPTSESIAFVSDEDCTVLSDEEDDDLAEILGVASGVSDPSSTRVLNASRRKIIETREAIKPFLTHMKSAERRAREQQQQLFQMQQQNNIESQYMMFTAMGHKVPMPLHMQERLVEAAKMSAAEADKVLPPVAPVDKVPEPPAKPPAASAPVAPAPPPVTPVPFNGYESPGDEEEGWCGVETLRMQSYKWEFEQTNPRLKSIHLEILETDNIYYASEYHPWLANVQNQQVGQTFHYKGRQGLTIGEATRQFMAALTLAGDPDYLEHHQGPPEMCSDYEEEDSQFEEADVVVPATQLDAADTADTADVEGGDADAAISVEGSGSDSDETQL</sequence>
<organism evidence="2 3">
    <name type="scientific">Cymbomonas tetramitiformis</name>
    <dbReference type="NCBI Taxonomy" id="36881"/>
    <lineage>
        <taxon>Eukaryota</taxon>
        <taxon>Viridiplantae</taxon>
        <taxon>Chlorophyta</taxon>
        <taxon>Pyramimonadophyceae</taxon>
        <taxon>Pyramimonadales</taxon>
        <taxon>Pyramimonadaceae</taxon>
        <taxon>Cymbomonas</taxon>
    </lineage>
</organism>
<protein>
    <submittedName>
        <fullName evidence="2">Uncharacterized protein</fullName>
    </submittedName>
</protein>
<accession>A0AAE0CBM8</accession>
<reference evidence="2 3" key="1">
    <citation type="journal article" date="2015" name="Genome Biol. Evol.">
        <title>Comparative Genomics of a Bacterivorous Green Alga Reveals Evolutionary Causalities and Consequences of Phago-Mixotrophic Mode of Nutrition.</title>
        <authorList>
            <person name="Burns J.A."/>
            <person name="Paasch A."/>
            <person name="Narechania A."/>
            <person name="Kim E."/>
        </authorList>
    </citation>
    <scope>NUCLEOTIDE SEQUENCE [LARGE SCALE GENOMIC DNA]</scope>
    <source>
        <strain evidence="2 3">PLY_AMNH</strain>
    </source>
</reference>
<dbReference type="Proteomes" id="UP001190700">
    <property type="component" value="Unassembled WGS sequence"/>
</dbReference>
<feature type="region of interest" description="Disordered" evidence="1">
    <location>
        <begin position="1"/>
        <end position="53"/>
    </location>
</feature>
<gene>
    <name evidence="2" type="ORF">CYMTET_39684</name>
</gene>
<feature type="region of interest" description="Disordered" evidence="1">
    <location>
        <begin position="339"/>
        <end position="373"/>
    </location>
</feature>